<keyword evidence="3" id="KW-0472">Membrane</keyword>
<keyword evidence="6" id="KW-1185">Reference proteome</keyword>
<feature type="compositionally biased region" description="Basic and acidic residues" evidence="2">
    <location>
        <begin position="178"/>
        <end position="192"/>
    </location>
</feature>
<keyword evidence="3" id="KW-0812">Transmembrane</keyword>
<dbReference type="Proteomes" id="UP001295469">
    <property type="component" value="Chromosome C02"/>
</dbReference>
<evidence type="ECO:0000313" key="4">
    <source>
        <dbReference type="EMBL" id="CAF1897249.1"/>
    </source>
</evidence>
<evidence type="ECO:0000256" key="1">
    <source>
        <dbReference type="SAM" id="Coils"/>
    </source>
</evidence>
<evidence type="ECO:0000313" key="6">
    <source>
        <dbReference type="Proteomes" id="UP000028999"/>
    </source>
</evidence>
<accession>A0A078JB35</accession>
<reference evidence="5" key="2">
    <citation type="submission" date="2014-06" db="EMBL/GenBank/DDBJ databases">
        <authorList>
            <person name="Genoscope - CEA"/>
        </authorList>
    </citation>
    <scope>NUCLEOTIDE SEQUENCE</scope>
</reference>
<dbReference type="EMBL" id="HG994366">
    <property type="protein sequence ID" value="CAF1897249.1"/>
    <property type="molecule type" value="Genomic_DNA"/>
</dbReference>
<evidence type="ECO:0000256" key="3">
    <source>
        <dbReference type="SAM" id="Phobius"/>
    </source>
</evidence>
<evidence type="ECO:0000256" key="2">
    <source>
        <dbReference type="SAM" id="MobiDB-lite"/>
    </source>
</evidence>
<organism evidence="5 6">
    <name type="scientific">Brassica napus</name>
    <name type="common">Rape</name>
    <dbReference type="NCBI Taxonomy" id="3708"/>
    <lineage>
        <taxon>Eukaryota</taxon>
        <taxon>Viridiplantae</taxon>
        <taxon>Streptophyta</taxon>
        <taxon>Embryophyta</taxon>
        <taxon>Tracheophyta</taxon>
        <taxon>Spermatophyta</taxon>
        <taxon>Magnoliopsida</taxon>
        <taxon>eudicotyledons</taxon>
        <taxon>Gunneridae</taxon>
        <taxon>Pentapetalae</taxon>
        <taxon>rosids</taxon>
        <taxon>malvids</taxon>
        <taxon>Brassicales</taxon>
        <taxon>Brassicaceae</taxon>
        <taxon>Brassiceae</taxon>
        <taxon>Brassica</taxon>
    </lineage>
</organism>
<protein>
    <submittedName>
        <fullName evidence="4">(rape) hypothetical protein</fullName>
    </submittedName>
    <submittedName>
        <fullName evidence="5">BnaC02g44800D protein</fullName>
    </submittedName>
</protein>
<reference evidence="5 6" key="1">
    <citation type="journal article" date="2014" name="Science">
        <title>Plant genetics. Early allopolyploid evolution in the post-Neolithic Brassica napus oilseed genome.</title>
        <authorList>
            <person name="Chalhoub B."/>
            <person name="Denoeud F."/>
            <person name="Liu S."/>
            <person name="Parkin I.A."/>
            <person name="Tang H."/>
            <person name="Wang X."/>
            <person name="Chiquet J."/>
            <person name="Belcram H."/>
            <person name="Tong C."/>
            <person name="Samans B."/>
            <person name="Correa M."/>
            <person name="Da Silva C."/>
            <person name="Just J."/>
            <person name="Falentin C."/>
            <person name="Koh C.S."/>
            <person name="Le Clainche I."/>
            <person name="Bernard M."/>
            <person name="Bento P."/>
            <person name="Noel B."/>
            <person name="Labadie K."/>
            <person name="Alberti A."/>
            <person name="Charles M."/>
            <person name="Arnaud D."/>
            <person name="Guo H."/>
            <person name="Daviaud C."/>
            <person name="Alamery S."/>
            <person name="Jabbari K."/>
            <person name="Zhao M."/>
            <person name="Edger P.P."/>
            <person name="Chelaifa H."/>
            <person name="Tack D."/>
            <person name="Lassalle G."/>
            <person name="Mestiri I."/>
            <person name="Schnel N."/>
            <person name="Le Paslier M.C."/>
            <person name="Fan G."/>
            <person name="Renault V."/>
            <person name="Bayer P.E."/>
            <person name="Golicz A.A."/>
            <person name="Manoli S."/>
            <person name="Lee T.H."/>
            <person name="Thi V.H."/>
            <person name="Chalabi S."/>
            <person name="Hu Q."/>
            <person name="Fan C."/>
            <person name="Tollenaere R."/>
            <person name="Lu Y."/>
            <person name="Battail C."/>
            <person name="Shen J."/>
            <person name="Sidebottom C.H."/>
            <person name="Wang X."/>
            <person name="Canaguier A."/>
            <person name="Chauveau A."/>
            <person name="Berard A."/>
            <person name="Deniot G."/>
            <person name="Guan M."/>
            <person name="Liu Z."/>
            <person name="Sun F."/>
            <person name="Lim Y.P."/>
            <person name="Lyons E."/>
            <person name="Town C.D."/>
            <person name="Bancroft I."/>
            <person name="Wang X."/>
            <person name="Meng J."/>
            <person name="Ma J."/>
            <person name="Pires J.C."/>
            <person name="King G.J."/>
            <person name="Brunel D."/>
            <person name="Delourme R."/>
            <person name="Renard M."/>
            <person name="Aury J.M."/>
            <person name="Adams K.L."/>
            <person name="Batley J."/>
            <person name="Snowdon R.J."/>
            <person name="Tost J."/>
            <person name="Edwards D."/>
            <person name="Zhou Y."/>
            <person name="Hua W."/>
            <person name="Sharpe A.G."/>
            <person name="Paterson A.H."/>
            <person name="Guan C."/>
            <person name="Wincker P."/>
        </authorList>
    </citation>
    <scope>NUCLEOTIDE SEQUENCE [LARGE SCALE GENOMIC DNA]</scope>
    <source>
        <strain evidence="6">cv. Darmor-bzh</strain>
    </source>
</reference>
<proteinExistence type="predicted"/>
<gene>
    <name evidence="5" type="primary">BnaC02g44800D</name>
    <name evidence="4" type="ORF">DARMORV10_C02P18300.1</name>
    <name evidence="5" type="ORF">GSBRNA2T00037662001</name>
</gene>
<feature type="coiled-coil region" evidence="1">
    <location>
        <begin position="46"/>
        <end position="74"/>
    </location>
</feature>
<name>A0A078JB35_BRANA</name>
<dbReference type="PaxDb" id="3708-A0A078JB35"/>
<keyword evidence="3" id="KW-1133">Transmembrane helix</keyword>
<dbReference type="EMBL" id="LK034204">
    <property type="protein sequence ID" value="CDY62839.1"/>
    <property type="molecule type" value="Genomic_DNA"/>
</dbReference>
<sequence>MISLAKNILSKAPKNVLVGFGFGVGVGVGVLGTTFAASQNMSSRAHDAAKRAMANAEQAEAREKEALKRDWNENFNLIQQQRKHGPFVVPDKKKKRTKPANWGQKPNPNKEAKPVATKEEKALALADPEAEESPAKENAPVATMEKKVPVVKKEEGEEVAPVATKKKEEEEEAPAVATKEEEAPAVAKKEEEAPAATSTVT</sequence>
<dbReference type="Gramene" id="CDY62839">
    <property type="protein sequence ID" value="CDY62839"/>
    <property type="gene ID" value="GSBRNA2T00037662001"/>
</dbReference>
<keyword evidence="1" id="KW-0175">Coiled coil</keyword>
<feature type="transmembrane region" description="Helical" evidence="3">
    <location>
        <begin position="16"/>
        <end position="37"/>
    </location>
</feature>
<reference evidence="4" key="3">
    <citation type="submission" date="2021-01" db="EMBL/GenBank/DDBJ databases">
        <authorList>
            <consortium name="Genoscope - CEA"/>
            <person name="William W."/>
        </authorList>
    </citation>
    <scope>NUCLEOTIDE SEQUENCE</scope>
</reference>
<feature type="compositionally biased region" description="Basic and acidic residues" evidence="2">
    <location>
        <begin position="144"/>
        <end position="155"/>
    </location>
</feature>
<dbReference type="AlphaFoldDB" id="A0A078JB35"/>
<dbReference type="Proteomes" id="UP000028999">
    <property type="component" value="Unassembled WGS sequence"/>
</dbReference>
<feature type="region of interest" description="Disordered" evidence="2">
    <location>
        <begin position="82"/>
        <end position="201"/>
    </location>
</feature>
<feature type="compositionally biased region" description="Basic and acidic residues" evidence="2">
    <location>
        <begin position="108"/>
        <end position="122"/>
    </location>
</feature>
<evidence type="ECO:0000313" key="5">
    <source>
        <dbReference type="EMBL" id="CDY62839.1"/>
    </source>
</evidence>